<evidence type="ECO:0000256" key="2">
    <source>
        <dbReference type="PIRSR" id="PIRSR001221-1"/>
    </source>
</evidence>
<feature type="domain" description="Amidase" evidence="3">
    <location>
        <begin position="67"/>
        <end position="506"/>
    </location>
</feature>
<feature type="active site" description="Charge relay system" evidence="2">
    <location>
        <position position="204"/>
    </location>
</feature>
<dbReference type="GeneTree" id="ENSGT00940000162502"/>
<evidence type="ECO:0000256" key="1">
    <source>
        <dbReference type="ARBA" id="ARBA00009199"/>
    </source>
</evidence>
<reference evidence="4" key="2">
    <citation type="submission" date="2025-08" db="UniProtKB">
        <authorList>
            <consortium name="Ensembl"/>
        </authorList>
    </citation>
    <scope>IDENTIFICATION</scope>
</reference>
<dbReference type="PANTHER" id="PTHR43372:SF4">
    <property type="entry name" value="FATTY-ACID AMIDE HYDROLASE 2"/>
    <property type="match status" value="1"/>
</dbReference>
<dbReference type="PIRSF" id="PIRSF001221">
    <property type="entry name" value="Amidase_fungi"/>
    <property type="match status" value="1"/>
</dbReference>
<comment type="similarity">
    <text evidence="1">Belongs to the amidase family.</text>
</comment>
<dbReference type="Gene3D" id="3.90.1300.10">
    <property type="entry name" value="Amidase signature (AS) domain"/>
    <property type="match status" value="1"/>
</dbReference>
<proteinExistence type="inferred from homology"/>
<reference evidence="4" key="1">
    <citation type="submission" date="2019-06" db="EMBL/GenBank/DDBJ databases">
        <authorList>
            <consortium name="Wellcome Sanger Institute Data Sharing"/>
        </authorList>
    </citation>
    <scope>NUCLEOTIDE SEQUENCE [LARGE SCALE GENOMIC DNA]</scope>
</reference>
<feature type="active site" description="Acyl-ester intermediate" evidence="2">
    <location>
        <position position="228"/>
    </location>
</feature>
<dbReference type="Pfam" id="PF01425">
    <property type="entry name" value="Amidase"/>
    <property type="match status" value="1"/>
</dbReference>
<dbReference type="SUPFAM" id="SSF75304">
    <property type="entry name" value="Amidase signature (AS) enzymes"/>
    <property type="match status" value="1"/>
</dbReference>
<feature type="active site" description="Charge relay system" evidence="2">
    <location>
        <position position="129"/>
    </location>
</feature>
<evidence type="ECO:0000259" key="3">
    <source>
        <dbReference type="Pfam" id="PF01425"/>
    </source>
</evidence>
<dbReference type="PANTHER" id="PTHR43372">
    <property type="entry name" value="FATTY-ACID AMIDE HYDROLASE"/>
    <property type="match status" value="1"/>
</dbReference>
<reference evidence="4" key="3">
    <citation type="submission" date="2025-09" db="UniProtKB">
        <authorList>
            <consortium name="Ensembl"/>
        </authorList>
    </citation>
    <scope>IDENTIFICATION</scope>
</reference>
<evidence type="ECO:0000313" key="4">
    <source>
        <dbReference type="Ensembl" id="ENSMMDP00005033296.1"/>
    </source>
</evidence>
<evidence type="ECO:0000313" key="5">
    <source>
        <dbReference type="Proteomes" id="UP000472263"/>
    </source>
</evidence>
<dbReference type="PROSITE" id="PS00571">
    <property type="entry name" value="AMIDASES"/>
    <property type="match status" value="1"/>
</dbReference>
<protein>
    <submittedName>
        <fullName evidence="4">Fatty acid amide hydrolase 2b</fullName>
    </submittedName>
</protein>
<accession>A0A667ZKD1</accession>
<organism evidence="4 5">
    <name type="scientific">Myripristis murdjan</name>
    <name type="common">pinecone soldierfish</name>
    <dbReference type="NCBI Taxonomy" id="586833"/>
    <lineage>
        <taxon>Eukaryota</taxon>
        <taxon>Metazoa</taxon>
        <taxon>Chordata</taxon>
        <taxon>Craniata</taxon>
        <taxon>Vertebrata</taxon>
        <taxon>Euteleostomi</taxon>
        <taxon>Actinopterygii</taxon>
        <taxon>Neopterygii</taxon>
        <taxon>Teleostei</taxon>
        <taxon>Neoteleostei</taxon>
        <taxon>Acanthomorphata</taxon>
        <taxon>Holocentriformes</taxon>
        <taxon>Holocentridae</taxon>
        <taxon>Myripristis</taxon>
    </lineage>
</organism>
<dbReference type="AlphaFoldDB" id="A0A667ZKD1"/>
<dbReference type="FunCoup" id="A0A667ZKD1">
    <property type="interactions" value="182"/>
</dbReference>
<dbReference type="InterPro" id="IPR052739">
    <property type="entry name" value="FAAH2"/>
</dbReference>
<name>A0A667ZKD1_9TELE</name>
<dbReference type="Proteomes" id="UP000472263">
    <property type="component" value="Chromosome 18"/>
</dbReference>
<dbReference type="InParanoid" id="A0A667ZKD1"/>
<keyword evidence="5" id="KW-1185">Reference proteome</keyword>
<dbReference type="InterPro" id="IPR036928">
    <property type="entry name" value="AS_sf"/>
</dbReference>
<dbReference type="GO" id="GO:0012505">
    <property type="term" value="C:endomembrane system"/>
    <property type="evidence" value="ECO:0007669"/>
    <property type="project" value="TreeGrafter"/>
</dbReference>
<dbReference type="Ensembl" id="ENSMMDT00005034036.1">
    <property type="protein sequence ID" value="ENSMMDP00005033296.1"/>
    <property type="gene ID" value="ENSMMDG00005015669.1"/>
</dbReference>
<dbReference type="InterPro" id="IPR023631">
    <property type="entry name" value="Amidase_dom"/>
</dbReference>
<dbReference type="InterPro" id="IPR020556">
    <property type="entry name" value="Amidase_CS"/>
</dbReference>
<sequence>MALSRLEKAQTWLWKAVMGLLYGLFRLLSPRSPAVSRRLPAVSNPLLAVSAMQLAQKIRRREVSSVEVVQAYIDRIQEVNPLINAMVKDRFAAALQEAAQVDKLIEEETGGEEVLEDRLPLLGVPLSVKESFALQGMPNSTGVISRRGVLATVDAPPVALLKRAGAIPLGVTNTSELCMWSESHNHLYGITNNPYDLERIPGGSSGGEGSILAAAGSVIGIGSDIGGSIRMPCFFNGIFGHKTTPGVVSNENQYPPSSGRHEDYLSAGPMCRYAEDLLPMLSIMAGPNAHMLSLSTKVDLKKLRFFSIPHDGGSRFTSPVNKQLLQIQRKVVERLEADLGVKVQEVHLPGLRYSFQIWDTYMTLPDKEGKPPQAFVELMGEPGRPVWPLWELLKWMMGRSEHTMAAIGLALVEMSHASKPVPFFIQQNEKLRKEVEELLGTDGVLLYPTHPNMAPKHHHPLFRPFDFAYTGILNILGLPVTQCPLGLSEEGLPMGVQVVAGKLQDRLPLAVAVYLEKAFGGWRDPGTTKSRKI</sequence>
<gene>
    <name evidence="4" type="primary">faah2b</name>
</gene>